<organism evidence="2 3">
    <name type="scientific">Ficus carica</name>
    <name type="common">Common fig</name>
    <dbReference type="NCBI Taxonomy" id="3494"/>
    <lineage>
        <taxon>Eukaryota</taxon>
        <taxon>Viridiplantae</taxon>
        <taxon>Streptophyta</taxon>
        <taxon>Embryophyta</taxon>
        <taxon>Tracheophyta</taxon>
        <taxon>Spermatophyta</taxon>
        <taxon>Magnoliopsida</taxon>
        <taxon>eudicotyledons</taxon>
        <taxon>Gunneridae</taxon>
        <taxon>Pentapetalae</taxon>
        <taxon>rosids</taxon>
        <taxon>fabids</taxon>
        <taxon>Rosales</taxon>
        <taxon>Moraceae</taxon>
        <taxon>Ficeae</taxon>
        <taxon>Ficus</taxon>
    </lineage>
</organism>
<dbReference type="EMBL" id="BTGU01000053">
    <property type="protein sequence ID" value="GMN54699.1"/>
    <property type="molecule type" value="Genomic_DNA"/>
</dbReference>
<feature type="compositionally biased region" description="Acidic residues" evidence="1">
    <location>
        <begin position="47"/>
        <end position="60"/>
    </location>
</feature>
<evidence type="ECO:0000256" key="1">
    <source>
        <dbReference type="SAM" id="MobiDB-lite"/>
    </source>
</evidence>
<feature type="region of interest" description="Disordered" evidence="1">
    <location>
        <begin position="28"/>
        <end position="60"/>
    </location>
</feature>
<comment type="caution">
    <text evidence="2">The sequence shown here is derived from an EMBL/GenBank/DDBJ whole genome shotgun (WGS) entry which is preliminary data.</text>
</comment>
<accession>A0AA88DK92</accession>
<dbReference type="AlphaFoldDB" id="A0AA88DK92"/>
<dbReference type="Proteomes" id="UP001187192">
    <property type="component" value="Unassembled WGS sequence"/>
</dbReference>
<protein>
    <submittedName>
        <fullName evidence="2">Uncharacterized protein</fullName>
    </submittedName>
</protein>
<proteinExistence type="predicted"/>
<keyword evidence="3" id="KW-1185">Reference proteome</keyword>
<sequence>MYANQTAMQQAISELLPNLIFALVIPPNDFVPPGPSTNPPPLQANDDAADDDDEAANLGD</sequence>
<gene>
    <name evidence="2" type="ORF">TIFTF001_023828</name>
</gene>
<evidence type="ECO:0000313" key="2">
    <source>
        <dbReference type="EMBL" id="GMN54699.1"/>
    </source>
</evidence>
<feature type="compositionally biased region" description="Pro residues" evidence="1">
    <location>
        <begin position="29"/>
        <end position="42"/>
    </location>
</feature>
<evidence type="ECO:0000313" key="3">
    <source>
        <dbReference type="Proteomes" id="UP001187192"/>
    </source>
</evidence>
<reference evidence="2" key="1">
    <citation type="submission" date="2023-07" db="EMBL/GenBank/DDBJ databases">
        <title>draft genome sequence of fig (Ficus carica).</title>
        <authorList>
            <person name="Takahashi T."/>
            <person name="Nishimura K."/>
        </authorList>
    </citation>
    <scope>NUCLEOTIDE SEQUENCE</scope>
</reference>
<name>A0AA88DK92_FICCA</name>